<sequence length="511" mass="56060">MASSTPPLIADSEKALFMADLRTFLLIVVFSFQFAITSAQVLSFNFSCSEKSAHSESIQYQHNLDRLLQELNYTGKAFDNSTVGGSPYQVYGLYLCRGDATDQLCQSCVYNATSTINSQCPYSAGALFFYDYCMFRYSNVSFFGKLDFSVSIYMWNVDNITGTSVGSFEQVVIDTFKKMAFEAAKGNRLGQMFATKETNYTAESGTLYELGQCTPDLYPSDCDTCLTECIGLLPSCCRGKQGGRVLFPSCNIRYEIYPFYANAAASAPPDRPPPAIVAGKFGRTKAFQLEADLVSRMAMIVGYMHLGHPIKALMLLVDEWWVGIVPNSVPPTSVLSASTPLGHLKMGKTAHYLGVVTASSLMDKQGRKHLPITRFSERAISMLLLSLSFTWKARGDHHRNVCSVLVSAYGTNLASAARCGMNIVAAGSETKGHISIDESRTAAVANKDNLSTLMVTYLSTQGVYEEAGVPMENILYLGGPNIAFQIYNKECANVRIRGAENWGKPLANFLR</sequence>
<comment type="caution">
    <text evidence="8">The sequence shown here is derived from an EMBL/GenBank/DDBJ whole genome shotgun (WGS) entry which is preliminary data.</text>
</comment>
<dbReference type="InterPro" id="IPR015424">
    <property type="entry name" value="PyrdxlP-dep_Trfase"/>
</dbReference>
<comment type="similarity">
    <text evidence="5">Belongs to the cysteine-rich repeat secretory protein family.</text>
</comment>
<dbReference type="CDD" id="cd23509">
    <property type="entry name" value="Gnk2-like"/>
    <property type="match status" value="2"/>
</dbReference>
<dbReference type="Gene3D" id="3.30.430.20">
    <property type="entry name" value="Gnk2 domain, C-X8-C-X2-C motif"/>
    <property type="match status" value="2"/>
</dbReference>
<gene>
    <name evidence="8" type="ORF">Nepgr_021306</name>
</gene>
<evidence type="ECO:0000256" key="6">
    <source>
        <dbReference type="SAM" id="Phobius"/>
    </source>
</evidence>
<name>A0AAD3SYE3_NEPGR</name>
<dbReference type="InterPro" id="IPR002902">
    <property type="entry name" value="GNK2"/>
</dbReference>
<dbReference type="FunFam" id="3.30.430.20:FF:000012">
    <property type="entry name" value="Cysteine-rich receptor-like protein kinase 25"/>
    <property type="match status" value="1"/>
</dbReference>
<dbReference type="Gene3D" id="3.40.640.10">
    <property type="entry name" value="Type I PLP-dependent aspartate aminotransferase-like (Major domain)"/>
    <property type="match status" value="1"/>
</dbReference>
<dbReference type="PANTHER" id="PTHR32411">
    <property type="entry name" value="CYSTEINE-RICH REPEAT SECRETORY PROTEIN 38-RELATED"/>
    <property type="match status" value="1"/>
</dbReference>
<dbReference type="InterPro" id="IPR015421">
    <property type="entry name" value="PyrdxlP-dep_Trfase_major"/>
</dbReference>
<keyword evidence="6" id="KW-0812">Transmembrane</keyword>
<dbReference type="PROSITE" id="PS51473">
    <property type="entry name" value="GNK2"/>
    <property type="match status" value="2"/>
</dbReference>
<evidence type="ECO:0000256" key="2">
    <source>
        <dbReference type="ARBA" id="ARBA00022525"/>
    </source>
</evidence>
<evidence type="ECO:0000313" key="8">
    <source>
        <dbReference type="EMBL" id="GMH19465.1"/>
    </source>
</evidence>
<proteinExistence type="inferred from homology"/>
<keyword evidence="6" id="KW-0472">Membrane</keyword>
<evidence type="ECO:0000256" key="1">
    <source>
        <dbReference type="ARBA" id="ARBA00004613"/>
    </source>
</evidence>
<dbReference type="PANTHER" id="PTHR32411:SF43">
    <property type="entry name" value="CYSTEINE-RICH REPEAT SECRETORY PROTEIN 38"/>
    <property type="match status" value="1"/>
</dbReference>
<keyword evidence="3" id="KW-0732">Signal</keyword>
<dbReference type="Proteomes" id="UP001279734">
    <property type="component" value="Unassembled WGS sequence"/>
</dbReference>
<reference evidence="8" key="1">
    <citation type="submission" date="2023-05" db="EMBL/GenBank/DDBJ databases">
        <title>Nepenthes gracilis genome sequencing.</title>
        <authorList>
            <person name="Fukushima K."/>
        </authorList>
    </citation>
    <scope>NUCLEOTIDE SEQUENCE</scope>
    <source>
        <strain evidence="8">SING2019-196</strain>
    </source>
</reference>
<evidence type="ECO:0000256" key="5">
    <source>
        <dbReference type="ARBA" id="ARBA00038515"/>
    </source>
</evidence>
<keyword evidence="6" id="KW-1133">Transmembrane helix</keyword>
<dbReference type="SUPFAM" id="SSF53383">
    <property type="entry name" value="PLP-dependent transferases"/>
    <property type="match status" value="1"/>
</dbReference>
<dbReference type="InterPro" id="IPR050581">
    <property type="entry name" value="CRR_secretory_protein"/>
</dbReference>
<protein>
    <recommendedName>
        <fullName evidence="7">Gnk2-homologous domain-containing protein</fullName>
    </recommendedName>
</protein>
<evidence type="ECO:0000313" key="9">
    <source>
        <dbReference type="Proteomes" id="UP001279734"/>
    </source>
</evidence>
<feature type="domain" description="Gnk2-homologous" evidence="7">
    <location>
        <begin position="148"/>
        <end position="259"/>
    </location>
</feature>
<keyword evidence="4" id="KW-0677">Repeat</keyword>
<dbReference type="EMBL" id="BSYO01000020">
    <property type="protein sequence ID" value="GMH19465.1"/>
    <property type="molecule type" value="Genomic_DNA"/>
</dbReference>
<dbReference type="AlphaFoldDB" id="A0AAD3SYE3"/>
<keyword evidence="2" id="KW-0964">Secreted</keyword>
<comment type="subcellular location">
    <subcellularLocation>
        <location evidence="1">Secreted</location>
    </subcellularLocation>
</comment>
<feature type="domain" description="Gnk2-homologous" evidence="7">
    <location>
        <begin position="42"/>
        <end position="142"/>
    </location>
</feature>
<dbReference type="Pfam" id="PF01657">
    <property type="entry name" value="Stress-antifung"/>
    <property type="match status" value="2"/>
</dbReference>
<evidence type="ECO:0000259" key="7">
    <source>
        <dbReference type="PROSITE" id="PS51473"/>
    </source>
</evidence>
<accession>A0AAD3SYE3</accession>
<keyword evidence="9" id="KW-1185">Reference proteome</keyword>
<evidence type="ECO:0000256" key="4">
    <source>
        <dbReference type="ARBA" id="ARBA00022737"/>
    </source>
</evidence>
<feature type="transmembrane region" description="Helical" evidence="6">
    <location>
        <begin position="21"/>
        <end position="42"/>
    </location>
</feature>
<dbReference type="GO" id="GO:0005576">
    <property type="term" value="C:extracellular region"/>
    <property type="evidence" value="ECO:0007669"/>
    <property type="project" value="UniProtKB-SubCell"/>
</dbReference>
<dbReference type="InterPro" id="IPR038408">
    <property type="entry name" value="GNK2_sf"/>
</dbReference>
<evidence type="ECO:0000256" key="3">
    <source>
        <dbReference type="ARBA" id="ARBA00022729"/>
    </source>
</evidence>
<organism evidence="8 9">
    <name type="scientific">Nepenthes gracilis</name>
    <name type="common">Slender pitcher plant</name>
    <dbReference type="NCBI Taxonomy" id="150966"/>
    <lineage>
        <taxon>Eukaryota</taxon>
        <taxon>Viridiplantae</taxon>
        <taxon>Streptophyta</taxon>
        <taxon>Embryophyta</taxon>
        <taxon>Tracheophyta</taxon>
        <taxon>Spermatophyta</taxon>
        <taxon>Magnoliopsida</taxon>
        <taxon>eudicotyledons</taxon>
        <taxon>Gunneridae</taxon>
        <taxon>Pentapetalae</taxon>
        <taxon>Caryophyllales</taxon>
        <taxon>Nepenthaceae</taxon>
        <taxon>Nepenthes</taxon>
    </lineage>
</organism>